<evidence type="ECO:0000256" key="1">
    <source>
        <dbReference type="ARBA" id="ARBA00023015"/>
    </source>
</evidence>
<evidence type="ECO:0000313" key="6">
    <source>
        <dbReference type="EMBL" id="CAA2628597.1"/>
    </source>
</evidence>
<proteinExistence type="predicted"/>
<feature type="domain" description="NAC" evidence="5">
    <location>
        <begin position="9"/>
        <end position="157"/>
    </location>
</feature>
<dbReference type="PROSITE" id="PS51005">
    <property type="entry name" value="NAC"/>
    <property type="match status" value="1"/>
</dbReference>
<keyword evidence="7" id="KW-1185">Reference proteome</keyword>
<keyword evidence="3" id="KW-0804">Transcription</keyword>
<dbReference type="EMBL" id="LR743598">
    <property type="protein sequence ID" value="CAA2628597.1"/>
    <property type="molecule type" value="Genomic_DNA"/>
</dbReference>
<dbReference type="GO" id="GO:0003677">
    <property type="term" value="F:DNA binding"/>
    <property type="evidence" value="ECO:0007669"/>
    <property type="project" value="UniProtKB-KW"/>
</dbReference>
<dbReference type="Proteomes" id="UP001189122">
    <property type="component" value="Unassembled WGS sequence"/>
</dbReference>
<evidence type="ECO:0000256" key="4">
    <source>
        <dbReference type="ARBA" id="ARBA00023242"/>
    </source>
</evidence>
<dbReference type="EMBL" id="CACRZD030000011">
    <property type="protein sequence ID" value="CAA6667844.1"/>
    <property type="molecule type" value="Genomic_DNA"/>
</dbReference>
<dbReference type="PANTHER" id="PTHR31719:SF130">
    <property type="entry name" value="NAC DOMAIN-CONTAINING PROTEIN 18"/>
    <property type="match status" value="1"/>
</dbReference>
<keyword evidence="2" id="KW-0238">DNA-binding</keyword>
<dbReference type="Gene3D" id="2.170.150.80">
    <property type="entry name" value="NAC domain"/>
    <property type="match status" value="1"/>
</dbReference>
<dbReference type="InterPro" id="IPR036093">
    <property type="entry name" value="NAC_dom_sf"/>
</dbReference>
<organism evidence="6">
    <name type="scientific">Spirodela intermedia</name>
    <name type="common">Intermediate duckweed</name>
    <dbReference type="NCBI Taxonomy" id="51605"/>
    <lineage>
        <taxon>Eukaryota</taxon>
        <taxon>Viridiplantae</taxon>
        <taxon>Streptophyta</taxon>
        <taxon>Embryophyta</taxon>
        <taxon>Tracheophyta</taxon>
        <taxon>Spermatophyta</taxon>
        <taxon>Magnoliopsida</taxon>
        <taxon>Liliopsida</taxon>
        <taxon>Araceae</taxon>
        <taxon>Lemnoideae</taxon>
        <taxon>Spirodela</taxon>
    </lineage>
</organism>
<dbReference type="Pfam" id="PF02365">
    <property type="entry name" value="NAM"/>
    <property type="match status" value="1"/>
</dbReference>
<sequence length="235" mass="26588">MARKGTVNLPPGFRFHPTDEELVLQYLQRKVFSRPLPAAVIPELELLSRYDPWDLPGCPDRERYFFCIRPEKQRRCPHRASSSGYWKSMGRSREIVACNQVVGIKKSLVFNLRKGSNGSRTDWFMHEYRLAGIFLQQKKLSFGSTVEEWVLCRIFRKRVGKGGAAAEEDAGWGRRLPNLITLGSSPSDSESSCVTGRPPTTMATTTTRAAAVALLPHCCPPEEILRLFPSKMYPL</sequence>
<evidence type="ECO:0000313" key="7">
    <source>
        <dbReference type="Proteomes" id="UP001189122"/>
    </source>
</evidence>
<keyword evidence="1" id="KW-0805">Transcription regulation</keyword>
<keyword evidence="4" id="KW-0539">Nucleus</keyword>
<gene>
    <name evidence="6" type="ORF">SI7747_11014238</name>
</gene>
<name>A0A7I8JCG2_SPIIN</name>
<dbReference type="PANTHER" id="PTHR31719">
    <property type="entry name" value="NAC TRANSCRIPTION FACTOR 56"/>
    <property type="match status" value="1"/>
</dbReference>
<dbReference type="SUPFAM" id="SSF101941">
    <property type="entry name" value="NAC domain"/>
    <property type="match status" value="1"/>
</dbReference>
<evidence type="ECO:0000256" key="3">
    <source>
        <dbReference type="ARBA" id="ARBA00023163"/>
    </source>
</evidence>
<dbReference type="AlphaFoldDB" id="A0A7I8JCG2"/>
<dbReference type="InterPro" id="IPR003441">
    <property type="entry name" value="NAC-dom"/>
</dbReference>
<protein>
    <recommendedName>
        <fullName evidence="5">NAC domain-containing protein</fullName>
    </recommendedName>
</protein>
<dbReference type="GO" id="GO:0006355">
    <property type="term" value="P:regulation of DNA-templated transcription"/>
    <property type="evidence" value="ECO:0007669"/>
    <property type="project" value="InterPro"/>
</dbReference>
<evidence type="ECO:0000259" key="5">
    <source>
        <dbReference type="PROSITE" id="PS51005"/>
    </source>
</evidence>
<evidence type="ECO:0000256" key="2">
    <source>
        <dbReference type="ARBA" id="ARBA00023125"/>
    </source>
</evidence>
<accession>A0A7I8JCG2</accession>
<reference evidence="6 7" key="1">
    <citation type="submission" date="2019-12" db="EMBL/GenBank/DDBJ databases">
        <authorList>
            <person name="Scholz U."/>
            <person name="Mascher M."/>
            <person name="Fiebig A."/>
        </authorList>
    </citation>
    <scope>NUCLEOTIDE SEQUENCE</scope>
</reference>